<accession>A0ACB9MZQ4</accession>
<proteinExistence type="predicted"/>
<name>A0ACB9MZQ4_9MYRT</name>
<comment type="caution">
    <text evidence="1">The sequence shown here is derived from an EMBL/GenBank/DDBJ whole genome shotgun (WGS) entry which is preliminary data.</text>
</comment>
<organism evidence="1 2">
    <name type="scientific">Melastoma candidum</name>
    <dbReference type="NCBI Taxonomy" id="119954"/>
    <lineage>
        <taxon>Eukaryota</taxon>
        <taxon>Viridiplantae</taxon>
        <taxon>Streptophyta</taxon>
        <taxon>Embryophyta</taxon>
        <taxon>Tracheophyta</taxon>
        <taxon>Spermatophyta</taxon>
        <taxon>Magnoliopsida</taxon>
        <taxon>eudicotyledons</taxon>
        <taxon>Gunneridae</taxon>
        <taxon>Pentapetalae</taxon>
        <taxon>rosids</taxon>
        <taxon>malvids</taxon>
        <taxon>Myrtales</taxon>
        <taxon>Melastomataceae</taxon>
        <taxon>Melastomatoideae</taxon>
        <taxon>Melastomateae</taxon>
        <taxon>Melastoma</taxon>
    </lineage>
</organism>
<evidence type="ECO:0000313" key="1">
    <source>
        <dbReference type="EMBL" id="KAI4329587.1"/>
    </source>
</evidence>
<evidence type="ECO:0000313" key="2">
    <source>
        <dbReference type="Proteomes" id="UP001057402"/>
    </source>
</evidence>
<reference evidence="2" key="1">
    <citation type="journal article" date="2023" name="Front. Plant Sci.">
        <title>Chromosomal-level genome assembly of Melastoma candidum provides insights into trichome evolution.</title>
        <authorList>
            <person name="Zhong Y."/>
            <person name="Wu W."/>
            <person name="Sun C."/>
            <person name="Zou P."/>
            <person name="Liu Y."/>
            <person name="Dai S."/>
            <person name="Zhou R."/>
        </authorList>
    </citation>
    <scope>NUCLEOTIDE SEQUENCE [LARGE SCALE GENOMIC DNA]</scope>
</reference>
<dbReference type="EMBL" id="CM042887">
    <property type="protein sequence ID" value="KAI4329587.1"/>
    <property type="molecule type" value="Genomic_DNA"/>
</dbReference>
<protein>
    <submittedName>
        <fullName evidence="1">Uncharacterized protein</fullName>
    </submittedName>
</protein>
<dbReference type="Proteomes" id="UP001057402">
    <property type="component" value="Chromosome 8"/>
</dbReference>
<sequence>MPSHYDSGFDATSPRSPYSGDYYDNDEDNSLHLVDKSNRRQRRRPHRYSDKEFVRPVYDVDAEFGSDDDIVGEDVYDDEYLNKRKQKRTSSSFEGDEEYCWDEENPEKLEEEE</sequence>
<keyword evidence="2" id="KW-1185">Reference proteome</keyword>
<gene>
    <name evidence="1" type="ORF">MLD38_027957</name>
</gene>